<accession>A0AAV2RS70</accession>
<keyword evidence="8" id="KW-1185">Reference proteome</keyword>
<comment type="subcellular location">
    <subcellularLocation>
        <location evidence="1">Membrane</location>
        <topology evidence="1">Multi-pass membrane protein</topology>
    </subcellularLocation>
</comment>
<feature type="transmembrane region" description="Helical" evidence="5">
    <location>
        <begin position="53"/>
        <end position="77"/>
    </location>
</feature>
<name>A0AAV2RS70_MEGNR</name>
<organism evidence="7 8">
    <name type="scientific">Meganyctiphanes norvegica</name>
    <name type="common">Northern krill</name>
    <name type="synonym">Thysanopoda norvegica</name>
    <dbReference type="NCBI Taxonomy" id="48144"/>
    <lineage>
        <taxon>Eukaryota</taxon>
        <taxon>Metazoa</taxon>
        <taxon>Ecdysozoa</taxon>
        <taxon>Arthropoda</taxon>
        <taxon>Crustacea</taxon>
        <taxon>Multicrustacea</taxon>
        <taxon>Malacostraca</taxon>
        <taxon>Eumalacostraca</taxon>
        <taxon>Eucarida</taxon>
        <taxon>Euphausiacea</taxon>
        <taxon>Euphausiidae</taxon>
        <taxon>Meganyctiphanes</taxon>
    </lineage>
</organism>
<dbReference type="EMBL" id="CAXKWB010027795">
    <property type="protein sequence ID" value="CAL4132438.1"/>
    <property type="molecule type" value="Genomic_DNA"/>
</dbReference>
<dbReference type="Proteomes" id="UP001497623">
    <property type="component" value="Unassembled WGS sequence"/>
</dbReference>
<dbReference type="Gene3D" id="1.20.1070.10">
    <property type="entry name" value="Rhodopsin 7-helix transmembrane proteins"/>
    <property type="match status" value="1"/>
</dbReference>
<dbReference type="PROSITE" id="PS50261">
    <property type="entry name" value="G_PROTEIN_RECEP_F2_4"/>
    <property type="match status" value="1"/>
</dbReference>
<sequence>LRVLITKLQASVTESNQIKVAVRAAIVLLPLLGITNSLQMIHSPLNRDILEFAAWTFITTFLTAFQGFFVALIYCFLNNEVRLALHKSWVDYNSVRCIEENRRLSLASIQLHRLSAVPGGMPPGTCRRFSIAAAVNCPTAHNVRAAAV</sequence>
<evidence type="ECO:0000256" key="3">
    <source>
        <dbReference type="ARBA" id="ARBA00022989"/>
    </source>
</evidence>
<feature type="domain" description="G-protein coupled receptors family 2 profile 2" evidence="6">
    <location>
        <begin position="1"/>
        <end position="78"/>
    </location>
</feature>
<dbReference type="InterPro" id="IPR000832">
    <property type="entry name" value="GPCR_2_secretin-like"/>
</dbReference>
<dbReference type="PANTHER" id="PTHR45620">
    <property type="entry name" value="PDF RECEPTOR-LIKE PROTEIN-RELATED"/>
    <property type="match status" value="1"/>
</dbReference>
<dbReference type="GO" id="GO:0007188">
    <property type="term" value="P:adenylate cyclase-modulating G protein-coupled receptor signaling pathway"/>
    <property type="evidence" value="ECO:0007669"/>
    <property type="project" value="TreeGrafter"/>
</dbReference>
<dbReference type="AlphaFoldDB" id="A0AAV2RS70"/>
<reference evidence="7 8" key="1">
    <citation type="submission" date="2024-05" db="EMBL/GenBank/DDBJ databases">
        <authorList>
            <person name="Wallberg A."/>
        </authorList>
    </citation>
    <scope>NUCLEOTIDE SEQUENCE [LARGE SCALE GENOMIC DNA]</scope>
</reference>
<dbReference type="GO" id="GO:0007166">
    <property type="term" value="P:cell surface receptor signaling pathway"/>
    <property type="evidence" value="ECO:0007669"/>
    <property type="project" value="InterPro"/>
</dbReference>
<dbReference type="InterPro" id="IPR050332">
    <property type="entry name" value="GPCR_2"/>
</dbReference>
<evidence type="ECO:0000259" key="6">
    <source>
        <dbReference type="PROSITE" id="PS50261"/>
    </source>
</evidence>
<evidence type="ECO:0000256" key="1">
    <source>
        <dbReference type="ARBA" id="ARBA00004141"/>
    </source>
</evidence>
<keyword evidence="3 5" id="KW-1133">Transmembrane helix</keyword>
<dbReference type="Pfam" id="PF00002">
    <property type="entry name" value="7tm_2"/>
    <property type="match status" value="1"/>
</dbReference>
<dbReference type="GO" id="GO:0005886">
    <property type="term" value="C:plasma membrane"/>
    <property type="evidence" value="ECO:0007669"/>
    <property type="project" value="TreeGrafter"/>
</dbReference>
<feature type="non-terminal residue" evidence="7">
    <location>
        <position position="1"/>
    </location>
</feature>
<keyword evidence="4 5" id="KW-0472">Membrane</keyword>
<dbReference type="PANTHER" id="PTHR45620:SF17">
    <property type="entry name" value="PDF RECEPTOR"/>
    <property type="match status" value="1"/>
</dbReference>
<dbReference type="InterPro" id="IPR017981">
    <property type="entry name" value="GPCR_2-like_7TM"/>
</dbReference>
<comment type="caution">
    <text evidence="7">The sequence shown here is derived from an EMBL/GenBank/DDBJ whole genome shotgun (WGS) entry which is preliminary data.</text>
</comment>
<evidence type="ECO:0000313" key="8">
    <source>
        <dbReference type="Proteomes" id="UP001497623"/>
    </source>
</evidence>
<evidence type="ECO:0000313" key="7">
    <source>
        <dbReference type="EMBL" id="CAL4132438.1"/>
    </source>
</evidence>
<keyword evidence="2 5" id="KW-0812">Transmembrane</keyword>
<evidence type="ECO:0000256" key="5">
    <source>
        <dbReference type="SAM" id="Phobius"/>
    </source>
</evidence>
<feature type="transmembrane region" description="Helical" evidence="5">
    <location>
        <begin position="20"/>
        <end position="41"/>
    </location>
</feature>
<evidence type="ECO:0000256" key="2">
    <source>
        <dbReference type="ARBA" id="ARBA00022692"/>
    </source>
</evidence>
<dbReference type="PROSITE" id="PS00650">
    <property type="entry name" value="G_PROTEIN_RECEP_F2_2"/>
    <property type="match status" value="1"/>
</dbReference>
<gene>
    <name evidence="7" type="ORF">MNOR_LOCUS27004</name>
</gene>
<dbReference type="InterPro" id="IPR017983">
    <property type="entry name" value="GPCR_2_secretin-like_CS"/>
</dbReference>
<protein>
    <recommendedName>
        <fullName evidence="6">G-protein coupled receptors family 2 profile 2 domain-containing protein</fullName>
    </recommendedName>
</protein>
<evidence type="ECO:0000256" key="4">
    <source>
        <dbReference type="ARBA" id="ARBA00023136"/>
    </source>
</evidence>
<proteinExistence type="predicted"/>
<dbReference type="PRINTS" id="PR00249">
    <property type="entry name" value="GPCRSECRETIN"/>
</dbReference>
<dbReference type="GO" id="GO:0008528">
    <property type="term" value="F:G protein-coupled peptide receptor activity"/>
    <property type="evidence" value="ECO:0007669"/>
    <property type="project" value="TreeGrafter"/>
</dbReference>